<reference evidence="4" key="1">
    <citation type="journal article" date="2019" name="Int. J. Syst. Evol. Microbiol.">
        <title>The Global Catalogue of Microorganisms (GCM) 10K type strain sequencing project: providing services to taxonomists for standard genome sequencing and annotation.</title>
        <authorList>
            <consortium name="The Broad Institute Genomics Platform"/>
            <consortium name="The Broad Institute Genome Sequencing Center for Infectious Disease"/>
            <person name="Wu L."/>
            <person name="Ma J."/>
        </authorList>
    </citation>
    <scope>NUCLEOTIDE SEQUENCE [LARGE SCALE GENOMIC DNA]</scope>
    <source>
        <strain evidence="4">KLKA75</strain>
    </source>
</reference>
<keyword evidence="2" id="KW-0812">Transmembrane</keyword>
<evidence type="ECO:0000256" key="1">
    <source>
        <dbReference type="SAM" id="MobiDB-lite"/>
    </source>
</evidence>
<protein>
    <recommendedName>
        <fullName evidence="5">Capsular polysaccharide biosynthesis protein</fullName>
    </recommendedName>
</protein>
<comment type="caution">
    <text evidence="3">The sequence shown here is derived from an EMBL/GenBank/DDBJ whole genome shotgun (WGS) entry which is preliminary data.</text>
</comment>
<name>A0ABV9TZA8_9ACTN</name>
<keyword evidence="4" id="KW-1185">Reference proteome</keyword>
<feature type="compositionally biased region" description="Basic and acidic residues" evidence="1">
    <location>
        <begin position="372"/>
        <end position="392"/>
    </location>
</feature>
<feature type="transmembrane region" description="Helical" evidence="2">
    <location>
        <begin position="189"/>
        <end position="209"/>
    </location>
</feature>
<feature type="transmembrane region" description="Helical" evidence="2">
    <location>
        <begin position="20"/>
        <end position="40"/>
    </location>
</feature>
<keyword evidence="2" id="KW-0472">Membrane</keyword>
<feature type="region of interest" description="Disordered" evidence="1">
    <location>
        <begin position="243"/>
        <end position="392"/>
    </location>
</feature>
<evidence type="ECO:0000313" key="3">
    <source>
        <dbReference type="EMBL" id="MFC4908588.1"/>
    </source>
</evidence>
<feature type="compositionally biased region" description="Basic and acidic residues" evidence="1">
    <location>
        <begin position="327"/>
        <end position="357"/>
    </location>
</feature>
<evidence type="ECO:0000313" key="4">
    <source>
        <dbReference type="Proteomes" id="UP001595872"/>
    </source>
</evidence>
<keyword evidence="2" id="KW-1133">Transmembrane helix</keyword>
<dbReference type="RefSeq" id="WP_378255381.1">
    <property type="nucleotide sequence ID" value="NZ_JBHSIT010000004.1"/>
</dbReference>
<organism evidence="3 4">
    <name type="scientific">Actinomadura gamaensis</name>
    <dbReference type="NCBI Taxonomy" id="1763541"/>
    <lineage>
        <taxon>Bacteria</taxon>
        <taxon>Bacillati</taxon>
        <taxon>Actinomycetota</taxon>
        <taxon>Actinomycetes</taxon>
        <taxon>Streptosporangiales</taxon>
        <taxon>Thermomonosporaceae</taxon>
        <taxon>Actinomadura</taxon>
    </lineage>
</organism>
<sequence length="392" mass="42113">MGFWKTILGIARNRLIGPPVVVLALGVAALVFVLTPVTYVSSSLLVLTTPSAGGLEDPNRPGWTTNPLLQFNDGLKTTAAILIQAAGTRDALTKMGAGPGSPAKVVINDGTSNGKVMTASQTGPFIFVQVTSTREDSVTGIVRNAEQYLRTDLINRQRTLGAPKQTYLMLTDVVPASPPQAKMTQKWEFAGAAFGAIVCMGFGIAYLVIRRRSLRAAAAETPYDFYYGSVKDAAPLRPAALLSAGSSDSSRRVRRYDPSAWEDEDDDSPSKHIPPLPLSRNGTRPAEQNGHPPSDITDYGLPLDADPAETVHDHPRKRPHPNTSGHDVTRDRESGHAGGHDRNGGDDQEHERERESGARQGTSAFGILDDEAAAREREAGDEPRDAPAPRVR</sequence>
<evidence type="ECO:0000256" key="2">
    <source>
        <dbReference type="SAM" id="Phobius"/>
    </source>
</evidence>
<proteinExistence type="predicted"/>
<evidence type="ECO:0008006" key="5">
    <source>
        <dbReference type="Google" id="ProtNLM"/>
    </source>
</evidence>
<dbReference type="Proteomes" id="UP001595872">
    <property type="component" value="Unassembled WGS sequence"/>
</dbReference>
<dbReference type="EMBL" id="JBHSIT010000004">
    <property type="protein sequence ID" value="MFC4908588.1"/>
    <property type="molecule type" value="Genomic_DNA"/>
</dbReference>
<accession>A0ABV9TZA8</accession>
<gene>
    <name evidence="3" type="ORF">ACFPCY_14765</name>
</gene>